<dbReference type="STRING" id="35623.Aocu_12760"/>
<evidence type="ECO:0000313" key="1">
    <source>
        <dbReference type="EMBL" id="CDR31349.1"/>
    </source>
</evidence>
<dbReference type="OrthoDB" id="384639at2"/>
<keyword evidence="2" id="KW-1185">Reference proteome</keyword>
<gene>
    <name evidence="1" type="ORF">Aocu_12760</name>
</gene>
<evidence type="ECO:0000313" key="2">
    <source>
        <dbReference type="Proteomes" id="UP000032434"/>
    </source>
</evidence>
<dbReference type="InParanoid" id="A0A061AD45"/>
<dbReference type="EMBL" id="LK028559">
    <property type="protein sequence ID" value="CDR31349.1"/>
    <property type="molecule type" value="Genomic_DNA"/>
</dbReference>
<dbReference type="PATRIC" id="fig|35623.3.peg.1275"/>
<name>A0A061AD45_9MOLU</name>
<sequence>MKKITTLLLVLLLGFVLVACDAINEYVESVRPEVFAPEVTLAEAEFMAMIDILDDASVAISNQRMFDSTFEDRKASGVVVKKTTGQLNQTYYALTSDYAVKDSLTVTVFVSPTESVTGNVLNPDSLIYESSIKVISFQTNKALEVVELKSFDEDILSLKSRTIFSIATPISNAYYNIVTNPASIMGIQGEMIIHGTNLNQGTLGSPLYLKETGELIGINVKYSTTAGGRPEVLINEALFINHVIEIVESFL</sequence>
<reference evidence="2" key="1">
    <citation type="submission" date="2014-05" db="EMBL/GenBank/DDBJ databases">
        <authorList>
            <person name="Kube M."/>
        </authorList>
    </citation>
    <scope>NUCLEOTIDE SEQUENCE [LARGE SCALE GENOMIC DNA]</scope>
</reference>
<accession>A0A061AD45</accession>
<dbReference type="Gene3D" id="2.40.10.120">
    <property type="match status" value="1"/>
</dbReference>
<dbReference type="InterPro" id="IPR009003">
    <property type="entry name" value="Peptidase_S1_PA"/>
</dbReference>
<dbReference type="SUPFAM" id="SSF50494">
    <property type="entry name" value="Trypsin-like serine proteases"/>
    <property type="match status" value="1"/>
</dbReference>
<dbReference type="Proteomes" id="UP000032434">
    <property type="component" value="Chromosome 1"/>
</dbReference>
<dbReference type="KEGG" id="aoc:Aocu_12760"/>
<dbReference type="AlphaFoldDB" id="A0A061AD45"/>
<proteinExistence type="predicted"/>
<dbReference type="HOGENOM" id="CLU_1105265_0_0_14"/>
<protein>
    <submittedName>
        <fullName evidence="1">Trypsin-like cysteine/serine peptidase</fullName>
    </submittedName>
</protein>
<dbReference type="PROSITE" id="PS51257">
    <property type="entry name" value="PROKAR_LIPOPROTEIN"/>
    <property type="match status" value="1"/>
</dbReference>
<dbReference type="RefSeq" id="WP_079560655.1">
    <property type="nucleotide sequence ID" value="NZ_FUZK01000001.1"/>
</dbReference>
<organism evidence="1 2">
    <name type="scientific">Acholeplasma oculi</name>
    <dbReference type="NCBI Taxonomy" id="35623"/>
    <lineage>
        <taxon>Bacteria</taxon>
        <taxon>Bacillati</taxon>
        <taxon>Mycoplasmatota</taxon>
        <taxon>Mollicutes</taxon>
        <taxon>Acholeplasmatales</taxon>
        <taxon>Acholeplasmataceae</taxon>
        <taxon>Acholeplasma</taxon>
    </lineage>
</organism>